<comment type="caution">
    <text evidence="1">The sequence shown here is derived from an EMBL/GenBank/DDBJ whole genome shotgun (WGS) entry which is preliminary data.</text>
</comment>
<proteinExistence type="predicted"/>
<accession>A0ABN8S8M5</accession>
<organism evidence="1 2">
    <name type="scientific">Porites evermanni</name>
    <dbReference type="NCBI Taxonomy" id="104178"/>
    <lineage>
        <taxon>Eukaryota</taxon>
        <taxon>Metazoa</taxon>
        <taxon>Cnidaria</taxon>
        <taxon>Anthozoa</taxon>
        <taxon>Hexacorallia</taxon>
        <taxon>Scleractinia</taxon>
        <taxon>Fungiina</taxon>
        <taxon>Poritidae</taxon>
        <taxon>Porites</taxon>
    </lineage>
</organism>
<sequence>MLHNFSTIADAQVFRSLCVRTLSSERFQLQVKPKDSQIIDVHESLSKRNYLSTAKKIQIRVNHQTLSAPPGISKAGHRLL</sequence>
<keyword evidence="2" id="KW-1185">Reference proteome</keyword>
<protein>
    <submittedName>
        <fullName evidence="1">Uncharacterized protein</fullName>
    </submittedName>
</protein>
<feature type="non-terminal residue" evidence="1">
    <location>
        <position position="80"/>
    </location>
</feature>
<reference evidence="1 2" key="1">
    <citation type="submission" date="2022-05" db="EMBL/GenBank/DDBJ databases">
        <authorList>
            <consortium name="Genoscope - CEA"/>
            <person name="William W."/>
        </authorList>
    </citation>
    <scope>NUCLEOTIDE SEQUENCE [LARGE SCALE GENOMIC DNA]</scope>
</reference>
<gene>
    <name evidence="1" type="ORF">PEVE_00016700</name>
</gene>
<dbReference type="Proteomes" id="UP001159427">
    <property type="component" value="Unassembled WGS sequence"/>
</dbReference>
<dbReference type="EMBL" id="CALNXI010002315">
    <property type="protein sequence ID" value="CAH3186169.1"/>
    <property type="molecule type" value="Genomic_DNA"/>
</dbReference>
<name>A0ABN8S8M5_9CNID</name>
<evidence type="ECO:0000313" key="2">
    <source>
        <dbReference type="Proteomes" id="UP001159427"/>
    </source>
</evidence>
<evidence type="ECO:0000313" key="1">
    <source>
        <dbReference type="EMBL" id="CAH3186169.1"/>
    </source>
</evidence>